<sequence length="487" mass="55936">MMWCFVSEPSGTIHELILPKGSRGIDCLEKIASRINLVEKDYFGLRYINPSNGVESWLNLRNRLLDQLYTGGGPHRIQLMVKYFVNVQELQQPITRDLYYSTLINHINHGKIDLKSIDKNIVAQIFALTAQVHVGDFNAEALPDYSVLYHLDEEWSLDFQKVVETEHLKLDSVTPSQAKIKFIQLVSELDLYGVESFHVHSMGDNPKELTLSVRHDGLRVYRANSCKEKNTETANLLKFITYDSISTVSYKGKRFTIVHGNGNTDHTHSSFLLKRNSAAISLFRTFTEYHSFFQCNTVKSSVIEKCSRNSFGRVFSVFFPNSNKGKLFLFDVMCTRRQAYNQAWSVLHAPNKNRQSAFYHSDRSFNRKSVYSLSLADEIPANSSTKEQKNQESFFFINNEDKLNRKEQWKSTVSHSNDINSLSLEELRDTVTDLIEKRMCQVCMDEEVSTAFCPCGHVVCCTECAAVCRECPLCRTQVTYAQRVFFN</sequence>
<dbReference type="InterPro" id="IPR035963">
    <property type="entry name" value="FERM_2"/>
</dbReference>
<dbReference type="InterPro" id="IPR000299">
    <property type="entry name" value="FERM_domain"/>
</dbReference>
<dbReference type="SUPFAM" id="SSF50729">
    <property type="entry name" value="PH domain-like"/>
    <property type="match status" value="1"/>
</dbReference>
<dbReference type="InterPro" id="IPR013083">
    <property type="entry name" value="Znf_RING/FYVE/PHD"/>
</dbReference>
<reference evidence="7" key="1">
    <citation type="submission" date="2025-08" db="UniProtKB">
        <authorList>
            <consortium name="RefSeq"/>
        </authorList>
    </citation>
    <scope>IDENTIFICATION</scope>
</reference>
<evidence type="ECO:0000313" key="6">
    <source>
        <dbReference type="Proteomes" id="UP001652625"/>
    </source>
</evidence>
<feature type="domain" description="FERM" evidence="4">
    <location>
        <begin position="2"/>
        <end position="297"/>
    </location>
</feature>
<dbReference type="InterPro" id="IPR011993">
    <property type="entry name" value="PH-like_dom_sf"/>
</dbReference>
<proteinExistence type="predicted"/>
<dbReference type="Proteomes" id="UP001652625">
    <property type="component" value="Chromosome 12"/>
</dbReference>
<accession>A0ABM4D5U6</accession>
<dbReference type="SUPFAM" id="SSF57850">
    <property type="entry name" value="RING/U-box"/>
    <property type="match status" value="1"/>
</dbReference>
<dbReference type="SUPFAM" id="SSF47031">
    <property type="entry name" value="Second domain of FERM"/>
    <property type="match status" value="1"/>
</dbReference>
<dbReference type="GeneID" id="100199702"/>
<protein>
    <submittedName>
        <fullName evidence="7">E3 ubiquitin-protein ligase MYLIP</fullName>
    </submittedName>
</protein>
<dbReference type="PROSITE" id="PS50089">
    <property type="entry name" value="ZF_RING_2"/>
    <property type="match status" value="1"/>
</dbReference>
<keyword evidence="6" id="KW-1185">Reference proteome</keyword>
<dbReference type="Pfam" id="PF00373">
    <property type="entry name" value="FERM_M"/>
    <property type="match status" value="1"/>
</dbReference>
<dbReference type="SMART" id="SM00295">
    <property type="entry name" value="B41"/>
    <property type="match status" value="1"/>
</dbReference>
<dbReference type="PRINTS" id="PR00935">
    <property type="entry name" value="BAND41"/>
</dbReference>
<organism evidence="6 7">
    <name type="scientific">Hydra vulgaris</name>
    <name type="common">Hydra</name>
    <name type="synonym">Hydra attenuata</name>
    <dbReference type="NCBI Taxonomy" id="6087"/>
    <lineage>
        <taxon>Eukaryota</taxon>
        <taxon>Metazoa</taxon>
        <taxon>Cnidaria</taxon>
        <taxon>Hydrozoa</taxon>
        <taxon>Hydroidolina</taxon>
        <taxon>Anthoathecata</taxon>
        <taxon>Aplanulata</taxon>
        <taxon>Hydridae</taxon>
        <taxon>Hydra</taxon>
    </lineage>
</organism>
<keyword evidence="2" id="KW-0862">Zinc</keyword>
<dbReference type="CDD" id="cd16510">
    <property type="entry name" value="RING-HC_IAPs"/>
    <property type="match status" value="1"/>
</dbReference>
<feature type="domain" description="RING-type" evidence="5">
    <location>
        <begin position="440"/>
        <end position="475"/>
    </location>
</feature>
<name>A0ABM4D5U6_HYDVU</name>
<keyword evidence="1 3" id="KW-0479">Metal-binding</keyword>
<evidence type="ECO:0000256" key="2">
    <source>
        <dbReference type="ARBA" id="ARBA00022833"/>
    </source>
</evidence>
<dbReference type="InterPro" id="IPR019748">
    <property type="entry name" value="FERM_central"/>
</dbReference>
<dbReference type="Gene3D" id="1.20.80.10">
    <property type="match status" value="1"/>
</dbReference>
<dbReference type="Gene3D" id="3.10.20.90">
    <property type="entry name" value="Phosphatidylinositol 3-kinase Catalytic Subunit, Chain A, domain 1"/>
    <property type="match status" value="1"/>
</dbReference>
<dbReference type="InterPro" id="IPR001841">
    <property type="entry name" value="Znf_RING"/>
</dbReference>
<dbReference type="SMART" id="SM01196">
    <property type="entry name" value="FERM_C"/>
    <property type="match status" value="1"/>
</dbReference>
<dbReference type="PANTHER" id="PTHR23280:SF13">
    <property type="entry name" value="E3 UBIQUITIN-PROTEIN LIGASE MYLIP"/>
    <property type="match status" value="1"/>
</dbReference>
<evidence type="ECO:0000259" key="5">
    <source>
        <dbReference type="PROSITE" id="PS50089"/>
    </source>
</evidence>
<evidence type="ECO:0000313" key="7">
    <source>
        <dbReference type="RefSeq" id="XP_065669671.1"/>
    </source>
</evidence>
<dbReference type="Gene3D" id="2.30.29.30">
    <property type="entry name" value="Pleckstrin-homology domain (PH domain)/Phosphotyrosine-binding domain (PTB)"/>
    <property type="match status" value="1"/>
</dbReference>
<dbReference type="InterPro" id="IPR019749">
    <property type="entry name" value="Band_41_domain"/>
</dbReference>
<dbReference type="Pfam" id="PF09379">
    <property type="entry name" value="FERM_N"/>
    <property type="match status" value="1"/>
</dbReference>
<gene>
    <name evidence="7" type="primary">LOC100199702</name>
</gene>
<dbReference type="PROSITE" id="PS00661">
    <property type="entry name" value="FERM_2"/>
    <property type="match status" value="1"/>
</dbReference>
<dbReference type="InterPro" id="IPR029071">
    <property type="entry name" value="Ubiquitin-like_domsf"/>
</dbReference>
<dbReference type="InterPro" id="IPR019747">
    <property type="entry name" value="FERM_CS"/>
</dbReference>
<keyword evidence="1 3" id="KW-0863">Zinc-finger</keyword>
<dbReference type="PROSITE" id="PS50057">
    <property type="entry name" value="FERM_3"/>
    <property type="match status" value="1"/>
</dbReference>
<dbReference type="InterPro" id="IPR018980">
    <property type="entry name" value="FERM_PH-like_C"/>
</dbReference>
<dbReference type="RefSeq" id="XP_065669671.1">
    <property type="nucleotide sequence ID" value="XM_065813599.1"/>
</dbReference>
<dbReference type="InterPro" id="IPR014352">
    <property type="entry name" value="FERM/acyl-CoA-bd_prot_sf"/>
</dbReference>
<dbReference type="Pfam" id="PF09380">
    <property type="entry name" value="FERM_C"/>
    <property type="match status" value="1"/>
</dbReference>
<dbReference type="Pfam" id="PF13920">
    <property type="entry name" value="zf-C3HC4_3"/>
    <property type="match status" value="1"/>
</dbReference>
<dbReference type="PANTHER" id="PTHR23280">
    <property type="entry name" value="4.1 G PROTEIN"/>
    <property type="match status" value="1"/>
</dbReference>
<evidence type="ECO:0000259" key="4">
    <source>
        <dbReference type="PROSITE" id="PS50057"/>
    </source>
</evidence>
<evidence type="ECO:0000256" key="1">
    <source>
        <dbReference type="ARBA" id="ARBA00022771"/>
    </source>
</evidence>
<evidence type="ECO:0000256" key="3">
    <source>
        <dbReference type="PROSITE-ProRule" id="PRU00175"/>
    </source>
</evidence>
<dbReference type="Gene3D" id="3.30.40.10">
    <property type="entry name" value="Zinc/RING finger domain, C3HC4 (zinc finger)"/>
    <property type="match status" value="1"/>
</dbReference>
<dbReference type="InterPro" id="IPR018979">
    <property type="entry name" value="FERM_N"/>
</dbReference>
<dbReference type="SUPFAM" id="SSF54236">
    <property type="entry name" value="Ubiquitin-like"/>
    <property type="match status" value="1"/>
</dbReference>